<dbReference type="FunFam" id="1.10.630.10:FF:000018">
    <property type="entry name" value="Cytochrome P450 monooxygenase"/>
    <property type="match status" value="1"/>
</dbReference>
<proteinExistence type="inferred from homology"/>
<evidence type="ECO:0000256" key="2">
    <source>
        <dbReference type="ARBA" id="ARBA00022617"/>
    </source>
</evidence>
<dbReference type="PROSITE" id="PS00086">
    <property type="entry name" value="CYTOCHROME_P450"/>
    <property type="match status" value="1"/>
</dbReference>
<evidence type="ECO:0000256" key="1">
    <source>
        <dbReference type="ARBA" id="ARBA00010617"/>
    </source>
</evidence>
<dbReference type="GO" id="GO:0005506">
    <property type="term" value="F:iron ion binding"/>
    <property type="evidence" value="ECO:0007669"/>
    <property type="project" value="InterPro"/>
</dbReference>
<protein>
    <submittedName>
        <fullName evidence="8">Cytochrome P450</fullName>
    </submittedName>
</protein>
<keyword evidence="3 7" id="KW-0479">Metal-binding</keyword>
<reference evidence="8 9" key="1">
    <citation type="submission" date="2018-03" db="EMBL/GenBank/DDBJ databases">
        <title>Genomic Encyclopedia of Archaeal and Bacterial Type Strains, Phase II (KMG-II): from individual species to whole genera.</title>
        <authorList>
            <person name="Goeker M."/>
        </authorList>
    </citation>
    <scope>NUCLEOTIDE SEQUENCE [LARGE SCALE GENOMIC DNA]</scope>
    <source>
        <strain evidence="8 9">DSM 44720</strain>
    </source>
</reference>
<evidence type="ECO:0000256" key="6">
    <source>
        <dbReference type="ARBA" id="ARBA00023033"/>
    </source>
</evidence>
<dbReference type="GO" id="GO:0016705">
    <property type="term" value="F:oxidoreductase activity, acting on paired donors, with incorporation or reduction of molecular oxygen"/>
    <property type="evidence" value="ECO:0007669"/>
    <property type="project" value="InterPro"/>
</dbReference>
<dbReference type="GO" id="GO:0004497">
    <property type="term" value="F:monooxygenase activity"/>
    <property type="evidence" value="ECO:0007669"/>
    <property type="project" value="UniProtKB-KW"/>
</dbReference>
<dbReference type="GO" id="GO:0020037">
    <property type="term" value="F:heme binding"/>
    <property type="evidence" value="ECO:0007669"/>
    <property type="project" value="InterPro"/>
</dbReference>
<dbReference type="EMBL" id="PVTF01000008">
    <property type="protein sequence ID" value="PRY39095.1"/>
    <property type="molecule type" value="Genomic_DNA"/>
</dbReference>
<dbReference type="InterPro" id="IPR002397">
    <property type="entry name" value="Cyt_P450_B"/>
</dbReference>
<dbReference type="CDD" id="cd11030">
    <property type="entry name" value="CYP105-like"/>
    <property type="match status" value="1"/>
</dbReference>
<dbReference type="InterPro" id="IPR036396">
    <property type="entry name" value="Cyt_P450_sf"/>
</dbReference>
<dbReference type="PRINTS" id="PR00385">
    <property type="entry name" value="P450"/>
</dbReference>
<name>A0A2T0T095_9PSEU</name>
<dbReference type="InterPro" id="IPR017972">
    <property type="entry name" value="Cyt_P450_CS"/>
</dbReference>
<evidence type="ECO:0000313" key="9">
    <source>
        <dbReference type="Proteomes" id="UP000239494"/>
    </source>
</evidence>
<dbReference type="InterPro" id="IPR001128">
    <property type="entry name" value="Cyt_P450"/>
</dbReference>
<dbReference type="RefSeq" id="WP_106190532.1">
    <property type="nucleotide sequence ID" value="NZ_PVTF01000008.1"/>
</dbReference>
<dbReference type="Gene3D" id="1.10.630.10">
    <property type="entry name" value="Cytochrome P450"/>
    <property type="match status" value="1"/>
</dbReference>
<keyword evidence="4 7" id="KW-0560">Oxidoreductase</keyword>
<comment type="caution">
    <text evidence="8">The sequence shown here is derived from an EMBL/GenBank/DDBJ whole genome shotgun (WGS) entry which is preliminary data.</text>
</comment>
<dbReference type="SUPFAM" id="SSF48264">
    <property type="entry name" value="Cytochrome P450"/>
    <property type="match status" value="1"/>
</dbReference>
<evidence type="ECO:0000256" key="7">
    <source>
        <dbReference type="RuleBase" id="RU000461"/>
    </source>
</evidence>
<keyword evidence="6 7" id="KW-0503">Monooxygenase</keyword>
<dbReference type="Pfam" id="PF00067">
    <property type="entry name" value="p450"/>
    <property type="match status" value="3"/>
</dbReference>
<dbReference type="PRINTS" id="PR00359">
    <property type="entry name" value="BP450"/>
</dbReference>
<dbReference type="Proteomes" id="UP000239494">
    <property type="component" value="Unassembled WGS sequence"/>
</dbReference>
<gene>
    <name evidence="8" type="ORF">CLV43_108495</name>
</gene>
<keyword evidence="5 7" id="KW-0408">Iron</keyword>
<organism evidence="8 9">
    <name type="scientific">Umezawaea tangerina</name>
    <dbReference type="NCBI Taxonomy" id="84725"/>
    <lineage>
        <taxon>Bacteria</taxon>
        <taxon>Bacillati</taxon>
        <taxon>Actinomycetota</taxon>
        <taxon>Actinomycetes</taxon>
        <taxon>Pseudonocardiales</taxon>
        <taxon>Pseudonocardiaceae</taxon>
        <taxon>Umezawaea</taxon>
    </lineage>
</organism>
<dbReference type="AlphaFoldDB" id="A0A2T0T095"/>
<accession>A0A2T0T095</accession>
<sequence length="398" mass="43893">MPEPKVLPIAARAAGCPFDPAAALYESQKDDALQRVKVPSPLLGEFDAVAITRYEDVKSALSDDRLQMGFVFDPDQPRTMLNQPGNLLNYNGADHSRLRRMLTGAFTIKRVRSLRPMIEAIVEARLDALEEEGHGADLVTVFSTPIPTQVICELLGVPYEDRDDFQRRAKVGLDVNTTREEQIQNLKDMDAYMATLVAGHREQPGDNLLGGVVRDYGAELSDDELVGIGNMLLIAGHETTASMLSASAALLLENPDQATIMRDEPEAVDGAIEELLRYVAPATIMPRQAAEDFCLRDDEVIKQGERVVVSILVANRDAGSGDQDLDVLDVRRPPQPHVTFGYGAHQCLGQQLARMELRVALPALFKRFPGLRLAEPDQKIDYRTTALVFGVNRLPVAW</sequence>
<dbReference type="PANTHER" id="PTHR46696">
    <property type="entry name" value="P450, PUTATIVE (EUROFUNG)-RELATED"/>
    <property type="match status" value="1"/>
</dbReference>
<evidence type="ECO:0000256" key="4">
    <source>
        <dbReference type="ARBA" id="ARBA00023002"/>
    </source>
</evidence>
<keyword evidence="2 7" id="KW-0349">Heme</keyword>
<dbReference type="OrthoDB" id="3664945at2"/>
<dbReference type="PANTHER" id="PTHR46696:SF1">
    <property type="entry name" value="CYTOCHROME P450 YJIB-RELATED"/>
    <property type="match status" value="1"/>
</dbReference>
<evidence type="ECO:0000256" key="5">
    <source>
        <dbReference type="ARBA" id="ARBA00023004"/>
    </source>
</evidence>
<comment type="similarity">
    <text evidence="1 7">Belongs to the cytochrome P450 family.</text>
</comment>
<keyword evidence="9" id="KW-1185">Reference proteome</keyword>
<evidence type="ECO:0000256" key="3">
    <source>
        <dbReference type="ARBA" id="ARBA00022723"/>
    </source>
</evidence>
<evidence type="ECO:0000313" key="8">
    <source>
        <dbReference type="EMBL" id="PRY39095.1"/>
    </source>
</evidence>